<keyword evidence="3" id="KW-1185">Reference proteome</keyword>
<evidence type="ECO:0008006" key="4">
    <source>
        <dbReference type="Google" id="ProtNLM"/>
    </source>
</evidence>
<dbReference type="Proteomes" id="UP001501138">
    <property type="component" value="Unassembled WGS sequence"/>
</dbReference>
<proteinExistence type="predicted"/>
<sequence length="527" mass="56730">MSAEETPWEPVDIVAMMRSEARKELPHFLDLLKSGGANSRNSENPPASPGGTPYGRKALDDEARAVAAAHVGTRNDQLNVASFACGQLVAGGQLVEDEVVAALTAAAQAAGLPARETAATIASGIGSGKEHPRGPEPRVQSLNTSPREASQGEDGPEVVADTFARDVALEAQRLRVREAARDLVAREKAGAVAIPTRRSLADLLTEPDEEVTWSVDRLLGANSKGLLNAQHKAGKTTLGGNLVRSWVDGVSFLGEFPTRAVGKIVVLDNEMGRARLARWYRQLAIAHPDRVDLIDLRGAASSFNILDPSIRSRWAECLAGADAALLDCLRPFLDALGLDEHREAGRFLEALDELMAEAGVGTYVLSHHTGHNGEHARGDSRILDWPDEIWNLRRAKPADPDAPTDDRDVPRFFGAYGRESDVREGQVELDGDGRTLTFRADVSRASARHDAKRLALRSGLLMVIGANPGANSRQVERLLRERGVTFTKGDEGPAITELVRDGLVRREAAGNARLHYLTDMSPTSPGT</sequence>
<dbReference type="RefSeq" id="WP_344245945.1">
    <property type="nucleotide sequence ID" value="NZ_BAAAPM010000003.1"/>
</dbReference>
<accession>A0ABN2IYQ8</accession>
<evidence type="ECO:0000256" key="1">
    <source>
        <dbReference type="SAM" id="MobiDB-lite"/>
    </source>
</evidence>
<dbReference type="Pfam" id="PF13481">
    <property type="entry name" value="AAA_25"/>
    <property type="match status" value="1"/>
</dbReference>
<comment type="caution">
    <text evidence="2">The sequence shown here is derived from an EMBL/GenBank/DDBJ whole genome shotgun (WGS) entry which is preliminary data.</text>
</comment>
<name>A0ABN2IYQ8_9MICO</name>
<evidence type="ECO:0000313" key="2">
    <source>
        <dbReference type="EMBL" id="GAA1714374.1"/>
    </source>
</evidence>
<dbReference type="InterPro" id="IPR027417">
    <property type="entry name" value="P-loop_NTPase"/>
</dbReference>
<gene>
    <name evidence="2" type="ORF">GCM10009809_08200</name>
</gene>
<feature type="region of interest" description="Disordered" evidence="1">
    <location>
        <begin position="124"/>
        <end position="157"/>
    </location>
</feature>
<feature type="region of interest" description="Disordered" evidence="1">
    <location>
        <begin position="32"/>
        <end position="57"/>
    </location>
</feature>
<reference evidence="2 3" key="1">
    <citation type="journal article" date="2019" name="Int. J. Syst. Evol. Microbiol.">
        <title>The Global Catalogue of Microorganisms (GCM) 10K type strain sequencing project: providing services to taxonomists for standard genome sequencing and annotation.</title>
        <authorList>
            <consortium name="The Broad Institute Genomics Platform"/>
            <consortium name="The Broad Institute Genome Sequencing Center for Infectious Disease"/>
            <person name="Wu L."/>
            <person name="Ma J."/>
        </authorList>
    </citation>
    <scope>NUCLEOTIDE SEQUENCE [LARGE SCALE GENOMIC DNA]</scope>
    <source>
        <strain evidence="2 3">JCM 15589</strain>
    </source>
</reference>
<protein>
    <recommendedName>
        <fullName evidence="4">AAA domain-containing protein</fullName>
    </recommendedName>
</protein>
<feature type="compositionally biased region" description="Polar residues" evidence="1">
    <location>
        <begin position="36"/>
        <end position="45"/>
    </location>
</feature>
<dbReference type="Gene3D" id="3.40.50.300">
    <property type="entry name" value="P-loop containing nucleotide triphosphate hydrolases"/>
    <property type="match status" value="1"/>
</dbReference>
<dbReference type="EMBL" id="BAAAPM010000003">
    <property type="protein sequence ID" value="GAA1714374.1"/>
    <property type="molecule type" value="Genomic_DNA"/>
</dbReference>
<organism evidence="2 3">
    <name type="scientific">Isoptericola hypogeus</name>
    <dbReference type="NCBI Taxonomy" id="300179"/>
    <lineage>
        <taxon>Bacteria</taxon>
        <taxon>Bacillati</taxon>
        <taxon>Actinomycetota</taxon>
        <taxon>Actinomycetes</taxon>
        <taxon>Micrococcales</taxon>
        <taxon>Promicromonosporaceae</taxon>
        <taxon>Isoptericola</taxon>
    </lineage>
</organism>
<evidence type="ECO:0000313" key="3">
    <source>
        <dbReference type="Proteomes" id="UP001501138"/>
    </source>
</evidence>